<accession>A0A2T5MH89</accession>
<dbReference type="GO" id="GO:0009279">
    <property type="term" value="C:cell outer membrane"/>
    <property type="evidence" value="ECO:0007669"/>
    <property type="project" value="UniProtKB-SubCell"/>
</dbReference>
<name>A0A2T5MH89_9GAMM</name>
<comment type="caution">
    <text evidence="12">The sequence shown here is derived from an EMBL/GenBank/DDBJ whole genome shotgun (WGS) entry which is preliminary data.</text>
</comment>
<evidence type="ECO:0000256" key="6">
    <source>
        <dbReference type="ARBA" id="ARBA00023288"/>
    </source>
</evidence>
<evidence type="ECO:0000256" key="5">
    <source>
        <dbReference type="ARBA" id="ARBA00023237"/>
    </source>
</evidence>
<dbReference type="GO" id="GO:0051301">
    <property type="term" value="P:cell division"/>
    <property type="evidence" value="ECO:0007669"/>
    <property type="project" value="UniProtKB-UniRule"/>
</dbReference>
<dbReference type="RefSeq" id="WP_107939138.1">
    <property type="nucleotide sequence ID" value="NZ_QANS01000002.1"/>
</dbReference>
<feature type="domain" description="OmpA-like" evidence="11">
    <location>
        <begin position="64"/>
        <end position="178"/>
    </location>
</feature>
<keyword evidence="13" id="KW-1185">Reference proteome</keyword>
<dbReference type="OrthoDB" id="9809164at2"/>
<dbReference type="EMBL" id="QANS01000002">
    <property type="protein sequence ID" value="PTU31948.1"/>
    <property type="molecule type" value="Genomic_DNA"/>
</dbReference>
<evidence type="ECO:0000259" key="11">
    <source>
        <dbReference type="PROSITE" id="PS51123"/>
    </source>
</evidence>
<evidence type="ECO:0000256" key="9">
    <source>
        <dbReference type="SAM" id="MobiDB-lite"/>
    </source>
</evidence>
<keyword evidence="3 8" id="KW-0472">Membrane</keyword>
<keyword evidence="2 8" id="KW-0732">Signal</keyword>
<dbReference type="HAMAP" id="MF_02204">
    <property type="entry name" value="Pal"/>
    <property type="match status" value="1"/>
</dbReference>
<dbReference type="Pfam" id="PF00691">
    <property type="entry name" value="OmpA"/>
    <property type="match status" value="1"/>
</dbReference>
<dbReference type="PROSITE" id="PS51257">
    <property type="entry name" value="PROKAR_LIPOPROTEIN"/>
    <property type="match status" value="1"/>
</dbReference>
<dbReference type="InterPro" id="IPR014169">
    <property type="entry name" value="Pal_lipo_C"/>
</dbReference>
<dbReference type="InterPro" id="IPR006665">
    <property type="entry name" value="OmpA-like"/>
</dbReference>
<dbReference type="PRINTS" id="PR01021">
    <property type="entry name" value="OMPADOMAIN"/>
</dbReference>
<comment type="subcellular location">
    <subcellularLocation>
        <location evidence="8">Cell outer membrane</location>
        <topology evidence="8">Lipid-anchor</topology>
    </subcellularLocation>
</comment>
<feature type="chain" id="PRO_5015756875" description="Peptidoglycan-associated lipoprotein" evidence="10">
    <location>
        <begin position="26"/>
        <end position="178"/>
    </location>
</feature>
<dbReference type="InterPro" id="IPR006664">
    <property type="entry name" value="OMP_bac"/>
</dbReference>
<protein>
    <recommendedName>
        <fullName evidence="8">Peptidoglycan-associated lipoprotein</fullName>
        <shortName evidence="8">PAL</shortName>
    </recommendedName>
</protein>
<evidence type="ECO:0000313" key="13">
    <source>
        <dbReference type="Proteomes" id="UP000244248"/>
    </source>
</evidence>
<dbReference type="PANTHER" id="PTHR30329:SF21">
    <property type="entry name" value="LIPOPROTEIN YIAD-RELATED"/>
    <property type="match status" value="1"/>
</dbReference>
<gene>
    <name evidence="8 12" type="primary">pal</name>
    <name evidence="12" type="ORF">CJD38_04500</name>
</gene>
<comment type="similarity">
    <text evidence="8">Belongs to the Pal lipoprotein family.</text>
</comment>
<evidence type="ECO:0000256" key="2">
    <source>
        <dbReference type="ARBA" id="ARBA00022729"/>
    </source>
</evidence>
<evidence type="ECO:0000256" key="7">
    <source>
        <dbReference type="ARBA" id="ARBA00023306"/>
    </source>
</evidence>
<sequence length="178" mass="18562">MFKNSLVALVTVLAMAGCASKGAHNAQDTNPSAAGNSSSAGAGYGSDGQPVQIGDQNAAAQGEGLFDTSSKANVIYFALDSSDLDSAGLAIADKFAKYLTANPITKVRIEGNTDERGTREYNVSLGERRANAVLAALRTKGVSANQLNVVSYGEERPAAQGHDESAWSQNRRAVIVRQ</sequence>
<evidence type="ECO:0000256" key="4">
    <source>
        <dbReference type="ARBA" id="ARBA00023139"/>
    </source>
</evidence>
<keyword evidence="5 8" id="KW-0998">Cell outer membrane</keyword>
<dbReference type="CDD" id="cd07185">
    <property type="entry name" value="OmpA_C-like"/>
    <property type="match status" value="1"/>
</dbReference>
<comment type="function">
    <text evidence="8">Part of the Tol-Pal system, which plays a role in outer membrane invagination during cell division and is important for maintaining outer membrane integrity.</text>
</comment>
<evidence type="ECO:0000256" key="10">
    <source>
        <dbReference type="SAM" id="SignalP"/>
    </source>
</evidence>
<feature type="region of interest" description="Disordered" evidence="9">
    <location>
        <begin position="23"/>
        <end position="54"/>
    </location>
</feature>
<comment type="subunit">
    <text evidence="8">The Tol-Pal system is composed of five core proteins: the inner membrane proteins TolA, TolQ and TolR, the periplasmic protein TolB and the outer membrane protein Pal. They form a network linking the inner and outer membranes and the peptidoglycan layer.</text>
</comment>
<evidence type="ECO:0000256" key="3">
    <source>
        <dbReference type="ARBA" id="ARBA00023136"/>
    </source>
</evidence>
<dbReference type="NCBIfam" id="TIGR02802">
    <property type="entry name" value="Pal_lipo"/>
    <property type="match status" value="1"/>
</dbReference>
<dbReference type="PROSITE" id="PS51123">
    <property type="entry name" value="OMPA_2"/>
    <property type="match status" value="1"/>
</dbReference>
<dbReference type="InterPro" id="IPR006690">
    <property type="entry name" value="OMPA-like_CS"/>
</dbReference>
<dbReference type="AlphaFoldDB" id="A0A2T5MH89"/>
<evidence type="ECO:0000256" key="1">
    <source>
        <dbReference type="ARBA" id="ARBA00022618"/>
    </source>
</evidence>
<evidence type="ECO:0000256" key="8">
    <source>
        <dbReference type="HAMAP-Rule" id="MF_02204"/>
    </source>
</evidence>
<dbReference type="Proteomes" id="UP000244248">
    <property type="component" value="Unassembled WGS sequence"/>
</dbReference>
<keyword evidence="6 8" id="KW-0449">Lipoprotein</keyword>
<dbReference type="PROSITE" id="PS01068">
    <property type="entry name" value="OMPA_1"/>
    <property type="match status" value="1"/>
</dbReference>
<feature type="compositionally biased region" description="Low complexity" evidence="9">
    <location>
        <begin position="32"/>
        <end position="41"/>
    </location>
</feature>
<organism evidence="12 13">
    <name type="scientific">Stenotrophobium rhamnosiphilum</name>
    <dbReference type="NCBI Taxonomy" id="2029166"/>
    <lineage>
        <taxon>Bacteria</taxon>
        <taxon>Pseudomonadati</taxon>
        <taxon>Pseudomonadota</taxon>
        <taxon>Gammaproteobacteria</taxon>
        <taxon>Nevskiales</taxon>
        <taxon>Nevskiaceae</taxon>
        <taxon>Stenotrophobium</taxon>
    </lineage>
</organism>
<keyword evidence="1 8" id="KW-0132">Cell division</keyword>
<keyword evidence="4 8" id="KW-0564">Palmitate</keyword>
<dbReference type="Gene3D" id="3.30.1330.60">
    <property type="entry name" value="OmpA-like domain"/>
    <property type="match status" value="1"/>
</dbReference>
<feature type="signal peptide" evidence="10">
    <location>
        <begin position="1"/>
        <end position="25"/>
    </location>
</feature>
<dbReference type="InterPro" id="IPR039001">
    <property type="entry name" value="Pal"/>
</dbReference>
<dbReference type="PANTHER" id="PTHR30329">
    <property type="entry name" value="STATOR ELEMENT OF FLAGELLAR MOTOR COMPLEX"/>
    <property type="match status" value="1"/>
</dbReference>
<keyword evidence="7 8" id="KW-0131">Cell cycle</keyword>
<dbReference type="SUPFAM" id="SSF103088">
    <property type="entry name" value="OmpA-like"/>
    <property type="match status" value="1"/>
</dbReference>
<dbReference type="InterPro" id="IPR050330">
    <property type="entry name" value="Bact_OuterMem_StrucFunc"/>
</dbReference>
<reference evidence="12 13" key="1">
    <citation type="submission" date="2018-04" db="EMBL/GenBank/DDBJ databases">
        <title>Novel species isolated from glacier.</title>
        <authorList>
            <person name="Liu Q."/>
            <person name="Xin Y.-H."/>
        </authorList>
    </citation>
    <scope>NUCLEOTIDE SEQUENCE [LARGE SCALE GENOMIC DNA]</scope>
    <source>
        <strain evidence="12 13">GT1R17</strain>
    </source>
</reference>
<evidence type="ECO:0000313" key="12">
    <source>
        <dbReference type="EMBL" id="PTU31948.1"/>
    </source>
</evidence>
<dbReference type="InterPro" id="IPR036737">
    <property type="entry name" value="OmpA-like_sf"/>
</dbReference>
<proteinExistence type="inferred from homology"/>